<dbReference type="InterPro" id="IPR011009">
    <property type="entry name" value="Kinase-like_dom_sf"/>
</dbReference>
<dbReference type="InterPro" id="IPR047117">
    <property type="entry name" value="PERK1-13-like"/>
</dbReference>
<dbReference type="EC" id="2.7.11.1" evidence="2"/>
<evidence type="ECO:0000256" key="4">
    <source>
        <dbReference type="ARBA" id="ARBA00022527"/>
    </source>
</evidence>
<keyword evidence="11 14" id="KW-0472">Membrane</keyword>
<keyword evidence="3" id="KW-1003">Cell membrane</keyword>
<evidence type="ECO:0000256" key="8">
    <source>
        <dbReference type="ARBA" id="ARBA00022777"/>
    </source>
</evidence>
<dbReference type="InterPro" id="IPR058594">
    <property type="entry name" value="PB1-like_dom_pln"/>
</dbReference>
<comment type="catalytic activity">
    <reaction evidence="12">
        <text>L-threonyl-[protein] + ATP = O-phospho-L-threonyl-[protein] + ADP + H(+)</text>
        <dbReference type="Rhea" id="RHEA:46608"/>
        <dbReference type="Rhea" id="RHEA-COMP:11060"/>
        <dbReference type="Rhea" id="RHEA-COMP:11605"/>
        <dbReference type="ChEBI" id="CHEBI:15378"/>
        <dbReference type="ChEBI" id="CHEBI:30013"/>
        <dbReference type="ChEBI" id="CHEBI:30616"/>
        <dbReference type="ChEBI" id="CHEBI:61977"/>
        <dbReference type="ChEBI" id="CHEBI:456216"/>
        <dbReference type="EC" id="2.7.11.1"/>
    </reaction>
</comment>
<evidence type="ECO:0000256" key="15">
    <source>
        <dbReference type="SAM" id="SignalP"/>
    </source>
</evidence>
<comment type="catalytic activity">
    <reaction evidence="13">
        <text>L-seryl-[protein] + ATP = O-phospho-L-seryl-[protein] + ADP + H(+)</text>
        <dbReference type="Rhea" id="RHEA:17989"/>
        <dbReference type="Rhea" id="RHEA-COMP:9863"/>
        <dbReference type="Rhea" id="RHEA-COMP:11604"/>
        <dbReference type="ChEBI" id="CHEBI:15378"/>
        <dbReference type="ChEBI" id="CHEBI:29999"/>
        <dbReference type="ChEBI" id="CHEBI:30616"/>
        <dbReference type="ChEBI" id="CHEBI:83421"/>
        <dbReference type="ChEBI" id="CHEBI:456216"/>
        <dbReference type="EC" id="2.7.11.1"/>
    </reaction>
</comment>
<dbReference type="SUPFAM" id="SSF56112">
    <property type="entry name" value="Protein kinase-like (PK-like)"/>
    <property type="match status" value="1"/>
</dbReference>
<comment type="subcellular location">
    <subcellularLocation>
        <location evidence="1">Cell membrane</location>
        <topology evidence="1">Single-pass membrane protein</topology>
    </subcellularLocation>
</comment>
<gene>
    <name evidence="17" type="ORF">DVH24_005915</name>
</gene>
<proteinExistence type="predicted"/>
<evidence type="ECO:0000259" key="16">
    <source>
        <dbReference type="PROSITE" id="PS50011"/>
    </source>
</evidence>
<keyword evidence="15" id="KW-0732">Signal</keyword>
<keyword evidence="5" id="KW-0808">Transferase</keyword>
<evidence type="ECO:0000256" key="7">
    <source>
        <dbReference type="ARBA" id="ARBA00022741"/>
    </source>
</evidence>
<dbReference type="GO" id="GO:0005524">
    <property type="term" value="F:ATP binding"/>
    <property type="evidence" value="ECO:0007669"/>
    <property type="project" value="UniProtKB-KW"/>
</dbReference>
<dbReference type="Gene3D" id="1.10.510.10">
    <property type="entry name" value="Transferase(Phosphotransferase) domain 1"/>
    <property type="match status" value="1"/>
</dbReference>
<name>A0A498INY2_MALDO</name>
<dbReference type="EMBL" id="RDQH01000337">
    <property type="protein sequence ID" value="RXH83662.1"/>
    <property type="molecule type" value="Genomic_DNA"/>
</dbReference>
<evidence type="ECO:0000256" key="13">
    <source>
        <dbReference type="ARBA" id="ARBA00048679"/>
    </source>
</evidence>
<evidence type="ECO:0000256" key="12">
    <source>
        <dbReference type="ARBA" id="ARBA00047899"/>
    </source>
</evidence>
<dbReference type="InterPro" id="IPR001245">
    <property type="entry name" value="Ser-Thr/Tyr_kinase_cat_dom"/>
</dbReference>
<dbReference type="PROSITE" id="PS50011">
    <property type="entry name" value="PROTEIN_KINASE_DOM"/>
    <property type="match status" value="1"/>
</dbReference>
<dbReference type="Pfam" id="PF26130">
    <property type="entry name" value="PB1-like"/>
    <property type="match status" value="1"/>
</dbReference>
<dbReference type="GO" id="GO:0004674">
    <property type="term" value="F:protein serine/threonine kinase activity"/>
    <property type="evidence" value="ECO:0007669"/>
    <property type="project" value="UniProtKB-KW"/>
</dbReference>
<keyword evidence="7" id="KW-0547">Nucleotide-binding</keyword>
<reference evidence="17 18" key="1">
    <citation type="submission" date="2018-10" db="EMBL/GenBank/DDBJ databases">
        <title>A high-quality apple genome assembly.</title>
        <authorList>
            <person name="Hu J."/>
        </authorList>
    </citation>
    <scope>NUCLEOTIDE SEQUENCE [LARGE SCALE GENOMIC DNA]</scope>
    <source>
        <strain evidence="18">cv. HFTH1</strain>
        <tissue evidence="17">Young leaf</tissue>
    </source>
</reference>
<protein>
    <recommendedName>
        <fullName evidence="2">non-specific serine/threonine protein kinase</fullName>
        <ecNumber evidence="2">2.7.11.1</ecNumber>
    </recommendedName>
</protein>
<feature type="signal peptide" evidence="15">
    <location>
        <begin position="1"/>
        <end position="29"/>
    </location>
</feature>
<keyword evidence="10 14" id="KW-1133">Transmembrane helix</keyword>
<evidence type="ECO:0000256" key="2">
    <source>
        <dbReference type="ARBA" id="ARBA00012513"/>
    </source>
</evidence>
<keyword evidence="4" id="KW-0723">Serine/threonine-protein kinase</keyword>
<accession>A0A498INY2</accession>
<evidence type="ECO:0000256" key="10">
    <source>
        <dbReference type="ARBA" id="ARBA00022989"/>
    </source>
</evidence>
<keyword evidence="6 14" id="KW-0812">Transmembrane</keyword>
<dbReference type="Pfam" id="PF07714">
    <property type="entry name" value="PK_Tyr_Ser-Thr"/>
    <property type="match status" value="1"/>
</dbReference>
<dbReference type="Gene3D" id="3.30.200.20">
    <property type="entry name" value="Phosphorylase Kinase, domain 1"/>
    <property type="match status" value="1"/>
</dbReference>
<evidence type="ECO:0000256" key="14">
    <source>
        <dbReference type="SAM" id="Phobius"/>
    </source>
</evidence>
<dbReference type="Proteomes" id="UP000290289">
    <property type="component" value="Chromosome 11"/>
</dbReference>
<keyword evidence="18" id="KW-1185">Reference proteome</keyword>
<evidence type="ECO:0000256" key="6">
    <source>
        <dbReference type="ARBA" id="ARBA00022692"/>
    </source>
</evidence>
<feature type="chain" id="PRO_5019856605" description="non-specific serine/threonine protein kinase" evidence="15">
    <location>
        <begin position="30"/>
        <end position="625"/>
    </location>
</feature>
<feature type="transmembrane region" description="Helical" evidence="14">
    <location>
        <begin position="133"/>
        <end position="157"/>
    </location>
</feature>
<dbReference type="InterPro" id="IPR000719">
    <property type="entry name" value="Prot_kinase_dom"/>
</dbReference>
<keyword evidence="9" id="KW-0067">ATP-binding</keyword>
<evidence type="ECO:0000256" key="5">
    <source>
        <dbReference type="ARBA" id="ARBA00022679"/>
    </source>
</evidence>
<evidence type="ECO:0000256" key="1">
    <source>
        <dbReference type="ARBA" id="ARBA00004162"/>
    </source>
</evidence>
<sequence>MLGLLTMRLFWWQQLPLLILIHLLEPSRTSYKVYAEALLTFKSDGGSPQLLNGRIGRCPCLTQWKIVYCHKLKDPLPPFVPRLFVTHSSIQLQKEHHKPRSRRIAAIVDGDNGTPTLTPVEKVRGNHSTKPKVAAIIGGVVATLLVIIVVMLVYICLMRVKRLTRQTSETVSSAPSPPVQWERGDASPYAIAHSPYSAPNLRQLTILELEQATCNFSETNIISQGRFGLVYKGLLQDGTIVAIKRRLHAPTQYFFHEVKHVARVNHMHILRLIGYCQDATQQLLVYDYLPNGNVGNHLYDAEGLPIGRLGIRQRLSIALGAAKGTSPASSSFSKSLLHKIIELSSFIYSAQGLAHLRSLVPPLLHMHFRTSNVLLDENFTAKVSDYGLTKLLVGHHAGSSSAVDCFVDPELDSSKKFSERSDVYSFGVFLLELVSGREANARNQLNSVDNLILQAKDCKDLDRFVDKTLGDKSRQTAKQMMELALMCVDGSERRPQMQIVVEELERIHRGRESSHFHIEVDEEIGAVTLGSMPELFSIKINHGGKWSKNAYMGGFGAWFDYVDKDFMSFFKIDEMVKELGYDGFILYHYRIPGMSYREGLRLIEWDQDVGQMCKYVPGTRTQKST</sequence>
<comment type="caution">
    <text evidence="17">The sequence shown here is derived from an EMBL/GenBank/DDBJ whole genome shotgun (WGS) entry which is preliminary data.</text>
</comment>
<keyword evidence="8" id="KW-0418">Kinase</keyword>
<dbReference type="PANTHER" id="PTHR47982">
    <property type="entry name" value="PROLINE-RICH RECEPTOR-LIKE PROTEIN KINASE PERK4"/>
    <property type="match status" value="1"/>
</dbReference>
<dbReference type="AlphaFoldDB" id="A0A498INY2"/>
<organism evidence="17 18">
    <name type="scientific">Malus domestica</name>
    <name type="common">Apple</name>
    <name type="synonym">Pyrus malus</name>
    <dbReference type="NCBI Taxonomy" id="3750"/>
    <lineage>
        <taxon>Eukaryota</taxon>
        <taxon>Viridiplantae</taxon>
        <taxon>Streptophyta</taxon>
        <taxon>Embryophyta</taxon>
        <taxon>Tracheophyta</taxon>
        <taxon>Spermatophyta</taxon>
        <taxon>Magnoliopsida</taxon>
        <taxon>eudicotyledons</taxon>
        <taxon>Gunneridae</taxon>
        <taxon>Pentapetalae</taxon>
        <taxon>rosids</taxon>
        <taxon>fabids</taxon>
        <taxon>Rosales</taxon>
        <taxon>Rosaceae</taxon>
        <taxon>Amygdaloideae</taxon>
        <taxon>Maleae</taxon>
        <taxon>Malus</taxon>
    </lineage>
</organism>
<feature type="domain" description="Protein kinase" evidence="16">
    <location>
        <begin position="216"/>
        <end position="507"/>
    </location>
</feature>
<evidence type="ECO:0000256" key="3">
    <source>
        <dbReference type="ARBA" id="ARBA00022475"/>
    </source>
</evidence>
<dbReference type="GO" id="GO:0005886">
    <property type="term" value="C:plasma membrane"/>
    <property type="evidence" value="ECO:0007669"/>
    <property type="project" value="UniProtKB-SubCell"/>
</dbReference>
<evidence type="ECO:0000313" key="18">
    <source>
        <dbReference type="Proteomes" id="UP000290289"/>
    </source>
</evidence>
<evidence type="ECO:0000313" key="17">
    <source>
        <dbReference type="EMBL" id="RXH83662.1"/>
    </source>
</evidence>
<dbReference type="PANTHER" id="PTHR47982:SF9">
    <property type="entry name" value="NON-SPECIFIC SERINE_THREONINE PROTEIN KINASE"/>
    <property type="match status" value="1"/>
</dbReference>
<evidence type="ECO:0000256" key="11">
    <source>
        <dbReference type="ARBA" id="ARBA00023136"/>
    </source>
</evidence>
<evidence type="ECO:0000256" key="9">
    <source>
        <dbReference type="ARBA" id="ARBA00022840"/>
    </source>
</evidence>